<organism evidence="3 4">
    <name type="scientific">Micromonospora yangpuensis</name>
    <dbReference type="NCBI Taxonomy" id="683228"/>
    <lineage>
        <taxon>Bacteria</taxon>
        <taxon>Bacillati</taxon>
        <taxon>Actinomycetota</taxon>
        <taxon>Actinomycetes</taxon>
        <taxon>Micromonosporales</taxon>
        <taxon>Micromonosporaceae</taxon>
        <taxon>Micromonospora</taxon>
    </lineage>
</organism>
<evidence type="ECO:0000256" key="1">
    <source>
        <dbReference type="SAM" id="MobiDB-lite"/>
    </source>
</evidence>
<gene>
    <name evidence="3" type="ORF">GA0070617_5710</name>
</gene>
<evidence type="ECO:0000313" key="4">
    <source>
        <dbReference type="Proteomes" id="UP000198937"/>
    </source>
</evidence>
<protein>
    <submittedName>
        <fullName evidence="3">Uncharacterized protein</fullName>
    </submittedName>
</protein>
<dbReference type="Proteomes" id="UP000198937">
    <property type="component" value="Unassembled WGS sequence"/>
</dbReference>
<feature type="signal peptide" evidence="2">
    <location>
        <begin position="1"/>
        <end position="26"/>
    </location>
</feature>
<evidence type="ECO:0000256" key="2">
    <source>
        <dbReference type="SAM" id="SignalP"/>
    </source>
</evidence>
<dbReference type="AlphaFoldDB" id="A0A1C6VG20"/>
<accession>A0A1C6VG20</accession>
<dbReference type="STRING" id="683228.GA0070617_5710"/>
<feature type="compositionally biased region" description="Low complexity" evidence="1">
    <location>
        <begin position="24"/>
        <end position="33"/>
    </location>
</feature>
<feature type="region of interest" description="Disordered" evidence="1">
    <location>
        <begin position="24"/>
        <end position="47"/>
    </location>
</feature>
<reference evidence="3 4" key="1">
    <citation type="submission" date="2016-06" db="EMBL/GenBank/DDBJ databases">
        <authorList>
            <person name="Kjaerup R.B."/>
            <person name="Dalgaard T.S."/>
            <person name="Juul-Madsen H.R."/>
        </authorList>
    </citation>
    <scope>NUCLEOTIDE SEQUENCE [LARGE SCALE GENOMIC DNA]</scope>
    <source>
        <strain evidence="3 4">DSM 45577</strain>
    </source>
</reference>
<keyword evidence="4" id="KW-1185">Reference proteome</keyword>
<keyword evidence="2" id="KW-0732">Signal</keyword>
<name>A0A1C6VG20_9ACTN</name>
<dbReference type="OrthoDB" id="3399090at2"/>
<proteinExistence type="predicted"/>
<feature type="chain" id="PRO_5038375767" evidence="2">
    <location>
        <begin position="27"/>
        <end position="186"/>
    </location>
</feature>
<sequence length="186" mass="19780">MKIRQFAFIATLLTLASIAGSGLPPAGPTPTGGATDGGPAGAEPVGNTKVVDLNGLSDVEFGDTEQELARRGILRAEVDTCGPLLTGHETVSPIFVDERLVLLWAGEPMSTPEGVTVGTPLPDVRARYPAVSRLDAPQGTYRFDGLLARRGDRAYLFLHDGRVVRKVIAGYADWARRLFDEGHGPC</sequence>
<dbReference type="EMBL" id="FMIA01000002">
    <property type="protein sequence ID" value="SCL65261.1"/>
    <property type="molecule type" value="Genomic_DNA"/>
</dbReference>
<evidence type="ECO:0000313" key="3">
    <source>
        <dbReference type="EMBL" id="SCL65261.1"/>
    </source>
</evidence>